<feature type="non-terminal residue" evidence="5">
    <location>
        <position position="77"/>
    </location>
</feature>
<protein>
    <recommendedName>
        <fullName evidence="4">SNF2 N-terminal domain-containing protein</fullName>
    </recommendedName>
</protein>
<dbReference type="OrthoDB" id="448448at2759"/>
<accession>A0A0L0EXZ6</accession>
<organism evidence="5 6">
    <name type="scientific">Sphaeroforma arctica JP610</name>
    <dbReference type="NCBI Taxonomy" id="667725"/>
    <lineage>
        <taxon>Eukaryota</taxon>
        <taxon>Ichthyosporea</taxon>
        <taxon>Ichthyophonida</taxon>
        <taxon>Sphaeroforma</taxon>
    </lineage>
</organism>
<dbReference type="AlphaFoldDB" id="A0A0L0EXZ6"/>
<keyword evidence="6" id="KW-1185">Reference proteome</keyword>
<dbReference type="GO" id="GO:0016787">
    <property type="term" value="F:hydrolase activity"/>
    <property type="evidence" value="ECO:0007669"/>
    <property type="project" value="UniProtKB-KW"/>
</dbReference>
<dbReference type="EMBL" id="KQ256087">
    <property type="protein sequence ID" value="KNC69290.1"/>
    <property type="molecule type" value="Genomic_DNA"/>
</dbReference>
<sequence>MLSVIVSTVESDRKLSIEKVIANPDDPTNSEKYIQGGTLVICPTSMLGQWQAEIDTHTKSRSLRYLAYHGTNRAKAS</sequence>
<evidence type="ECO:0000313" key="5">
    <source>
        <dbReference type="EMBL" id="KNC69290.1"/>
    </source>
</evidence>
<proteinExistence type="predicted"/>
<dbReference type="PANTHER" id="PTHR45626">
    <property type="entry name" value="TRANSCRIPTION TERMINATION FACTOR 2-RELATED"/>
    <property type="match status" value="1"/>
</dbReference>
<dbReference type="InterPro" id="IPR038718">
    <property type="entry name" value="SNF2-like_sf"/>
</dbReference>
<dbReference type="InterPro" id="IPR000330">
    <property type="entry name" value="SNF2_N"/>
</dbReference>
<evidence type="ECO:0000313" key="6">
    <source>
        <dbReference type="Proteomes" id="UP000054560"/>
    </source>
</evidence>
<dbReference type="PANTHER" id="PTHR45626:SF22">
    <property type="entry name" value="DNA REPAIR PROTEIN RAD5"/>
    <property type="match status" value="1"/>
</dbReference>
<dbReference type="Proteomes" id="UP000054560">
    <property type="component" value="Unassembled WGS sequence"/>
</dbReference>
<evidence type="ECO:0000256" key="1">
    <source>
        <dbReference type="ARBA" id="ARBA00022741"/>
    </source>
</evidence>
<dbReference type="GO" id="GO:0005524">
    <property type="term" value="F:ATP binding"/>
    <property type="evidence" value="ECO:0007669"/>
    <property type="project" value="UniProtKB-KW"/>
</dbReference>
<dbReference type="Gene3D" id="3.40.50.10810">
    <property type="entry name" value="Tandem AAA-ATPase domain"/>
    <property type="match status" value="1"/>
</dbReference>
<evidence type="ECO:0000256" key="2">
    <source>
        <dbReference type="ARBA" id="ARBA00022801"/>
    </source>
</evidence>
<dbReference type="GeneID" id="25918705"/>
<dbReference type="InterPro" id="IPR050628">
    <property type="entry name" value="SNF2_RAD54_helicase_TF"/>
</dbReference>
<gene>
    <name evidence="5" type="ORF">SARC_18201</name>
</gene>
<keyword evidence="3" id="KW-0067">ATP-binding</keyword>
<dbReference type="Pfam" id="PF00176">
    <property type="entry name" value="SNF2-rel_dom"/>
    <property type="match status" value="1"/>
</dbReference>
<evidence type="ECO:0000259" key="4">
    <source>
        <dbReference type="Pfam" id="PF00176"/>
    </source>
</evidence>
<name>A0A0L0EXZ6_9EUKA</name>
<reference evidence="5 6" key="1">
    <citation type="submission" date="2011-02" db="EMBL/GenBank/DDBJ databases">
        <title>The Genome Sequence of Sphaeroforma arctica JP610.</title>
        <authorList>
            <consortium name="The Broad Institute Genome Sequencing Platform"/>
            <person name="Russ C."/>
            <person name="Cuomo C."/>
            <person name="Young S.K."/>
            <person name="Zeng Q."/>
            <person name="Gargeya S."/>
            <person name="Alvarado L."/>
            <person name="Berlin A."/>
            <person name="Chapman S.B."/>
            <person name="Chen Z."/>
            <person name="Freedman E."/>
            <person name="Gellesch M."/>
            <person name="Goldberg J."/>
            <person name="Griggs A."/>
            <person name="Gujja S."/>
            <person name="Heilman E."/>
            <person name="Heiman D."/>
            <person name="Howarth C."/>
            <person name="Mehta T."/>
            <person name="Neiman D."/>
            <person name="Pearson M."/>
            <person name="Roberts A."/>
            <person name="Saif S."/>
            <person name="Shea T."/>
            <person name="Shenoy N."/>
            <person name="Sisk P."/>
            <person name="Stolte C."/>
            <person name="Sykes S."/>
            <person name="White J."/>
            <person name="Yandava C."/>
            <person name="Burger G."/>
            <person name="Gray M.W."/>
            <person name="Holland P.W.H."/>
            <person name="King N."/>
            <person name="Lang F.B.F."/>
            <person name="Roger A.J."/>
            <person name="Ruiz-Trillo I."/>
            <person name="Haas B."/>
            <person name="Nusbaum C."/>
            <person name="Birren B."/>
        </authorList>
    </citation>
    <scope>NUCLEOTIDE SEQUENCE [LARGE SCALE GENOMIC DNA]</scope>
    <source>
        <strain evidence="5 6">JP610</strain>
    </source>
</reference>
<dbReference type="RefSeq" id="XP_014143192.1">
    <property type="nucleotide sequence ID" value="XM_014287717.1"/>
</dbReference>
<dbReference type="GO" id="GO:0006281">
    <property type="term" value="P:DNA repair"/>
    <property type="evidence" value="ECO:0007669"/>
    <property type="project" value="TreeGrafter"/>
</dbReference>
<feature type="domain" description="SNF2 N-terminal" evidence="4">
    <location>
        <begin position="19"/>
        <end position="75"/>
    </location>
</feature>
<keyword evidence="2" id="KW-0378">Hydrolase</keyword>
<dbReference type="STRING" id="667725.A0A0L0EXZ6"/>
<keyword evidence="1" id="KW-0547">Nucleotide-binding</keyword>
<evidence type="ECO:0000256" key="3">
    <source>
        <dbReference type="ARBA" id="ARBA00022840"/>
    </source>
</evidence>
<dbReference type="GO" id="GO:0005634">
    <property type="term" value="C:nucleus"/>
    <property type="evidence" value="ECO:0007669"/>
    <property type="project" value="TreeGrafter"/>
</dbReference>
<dbReference type="GO" id="GO:0008094">
    <property type="term" value="F:ATP-dependent activity, acting on DNA"/>
    <property type="evidence" value="ECO:0007669"/>
    <property type="project" value="TreeGrafter"/>
</dbReference>